<dbReference type="EMBL" id="JAVDQH010000012">
    <property type="protein sequence ID" value="MDR6245139.1"/>
    <property type="molecule type" value="Genomic_DNA"/>
</dbReference>
<accession>A0ABU1J0W4</accession>
<keyword evidence="3 10" id="KW-0597">Phosphoprotein</keyword>
<feature type="coiled-coil region" evidence="11">
    <location>
        <begin position="4"/>
        <end position="80"/>
    </location>
</feature>
<dbReference type="InterPro" id="IPR005467">
    <property type="entry name" value="His_kinase_dom"/>
</dbReference>
<keyword evidence="7" id="KW-0067">ATP-binding</keyword>
<dbReference type="SUPFAM" id="SSF55874">
    <property type="entry name" value="ATPase domain of HSP90 chaperone/DNA topoisomerase II/histidine kinase"/>
    <property type="match status" value="1"/>
</dbReference>
<dbReference type="Pfam" id="PF00512">
    <property type="entry name" value="HisKA"/>
    <property type="match status" value="1"/>
</dbReference>
<sequence>MKAMTNAEHEIMVLRKTIEDLSHQIIQSKHQEEKALSEFSAMNNELVNLQRLLAKSNAELRAAREEAEQANQARARFLAIMTHEIRTPMNGVIGMAEMLMSSELSEEQKRSVMLIQESAELLLSMINNMLDLSKMEAGKMQLQEGVINMRLLLDHIIRLIEPKANENENTISTFIDYRVKSDLIGDGGRIRQILLNLINNANKFTRNGKIEVSVQLKENRANLQVLHIEVSDTGIGIAPDQQKRLFQPYAQAERPEQHGVEGTGLGLSICKSLVELMEGTIDLKSDEGKGSIFWFDIPLKKNTTTEAKSEQEQAKGIEERNRHASNAPVARVTDQPILIVEDNPINSQVIQLQLKKMGMSNVHLATNGQEAFDVFHQHQYVLVLMDNRMPVMDGFQATRKIRDLERMKLREPVPIIALTANTSPEDRQRCLEVGMDDILTKPVNLESLTRILHKWLPAAATTEKVLDMNVIQEIIELNEEGDPEVLRTLIDMYQNETPGKLERLQRLANERNAKSLAEAAHELKSGSLSIGVHHLSKLLSEIEQKARETNLDGIETLVQSLFPAYDQVCMELKQLVN</sequence>
<keyword evidence="5" id="KW-0547">Nucleotide-binding</keyword>
<dbReference type="PRINTS" id="PR00344">
    <property type="entry name" value="BCTRLSENSOR"/>
</dbReference>
<dbReference type="PROSITE" id="PS50110">
    <property type="entry name" value="RESPONSE_REGULATORY"/>
    <property type="match status" value="1"/>
</dbReference>
<dbReference type="Gene3D" id="1.20.120.160">
    <property type="entry name" value="HPT domain"/>
    <property type="match status" value="1"/>
</dbReference>
<dbReference type="PANTHER" id="PTHR45339:SF5">
    <property type="entry name" value="HISTIDINE KINASE"/>
    <property type="match status" value="1"/>
</dbReference>
<evidence type="ECO:0000256" key="6">
    <source>
        <dbReference type="ARBA" id="ARBA00022777"/>
    </source>
</evidence>
<protein>
    <recommendedName>
        <fullName evidence="2">histidine kinase</fullName>
        <ecNumber evidence="2">2.7.13.3</ecNumber>
    </recommendedName>
</protein>
<dbReference type="Gene3D" id="1.10.287.130">
    <property type="match status" value="1"/>
</dbReference>
<organism evidence="16 17">
    <name type="scientific">Paenibacillus hunanensis</name>
    <dbReference type="NCBI Taxonomy" id="539262"/>
    <lineage>
        <taxon>Bacteria</taxon>
        <taxon>Bacillati</taxon>
        <taxon>Bacillota</taxon>
        <taxon>Bacilli</taxon>
        <taxon>Bacillales</taxon>
        <taxon>Paenibacillaceae</taxon>
        <taxon>Paenibacillus</taxon>
    </lineage>
</organism>
<dbReference type="PROSITE" id="PS50894">
    <property type="entry name" value="HPT"/>
    <property type="match status" value="1"/>
</dbReference>
<dbReference type="SUPFAM" id="SSF47226">
    <property type="entry name" value="Histidine-containing phosphotransfer domain, HPT domain"/>
    <property type="match status" value="1"/>
</dbReference>
<dbReference type="PROSITE" id="PS50109">
    <property type="entry name" value="HIS_KIN"/>
    <property type="match status" value="1"/>
</dbReference>
<dbReference type="InterPro" id="IPR003661">
    <property type="entry name" value="HisK_dim/P_dom"/>
</dbReference>
<keyword evidence="17" id="KW-1185">Reference proteome</keyword>
<dbReference type="RefSeq" id="WP_188776561.1">
    <property type="nucleotide sequence ID" value="NZ_BMMB01000007.1"/>
</dbReference>
<evidence type="ECO:0000256" key="1">
    <source>
        <dbReference type="ARBA" id="ARBA00000085"/>
    </source>
</evidence>
<dbReference type="InterPro" id="IPR008207">
    <property type="entry name" value="Sig_transdc_His_kin_Hpt_dom"/>
</dbReference>
<feature type="modified residue" description="Phosphohistidine" evidence="9">
    <location>
        <position position="521"/>
    </location>
</feature>
<keyword evidence="11" id="KW-0175">Coiled coil</keyword>
<feature type="domain" description="Histidine kinase" evidence="13">
    <location>
        <begin position="80"/>
        <end position="301"/>
    </location>
</feature>
<evidence type="ECO:0000259" key="15">
    <source>
        <dbReference type="PROSITE" id="PS50894"/>
    </source>
</evidence>
<dbReference type="SMART" id="SM00388">
    <property type="entry name" value="HisKA"/>
    <property type="match status" value="1"/>
</dbReference>
<dbReference type="CDD" id="cd17546">
    <property type="entry name" value="REC_hyHK_CKI1_RcsC-like"/>
    <property type="match status" value="1"/>
</dbReference>
<dbReference type="SUPFAM" id="SSF47384">
    <property type="entry name" value="Homodimeric domain of signal transducing histidine kinase"/>
    <property type="match status" value="1"/>
</dbReference>
<keyword evidence="8" id="KW-0902">Two-component regulatory system</keyword>
<evidence type="ECO:0000256" key="4">
    <source>
        <dbReference type="ARBA" id="ARBA00022679"/>
    </source>
</evidence>
<dbReference type="Pfam" id="PF02518">
    <property type="entry name" value="HATPase_c"/>
    <property type="match status" value="1"/>
</dbReference>
<evidence type="ECO:0000256" key="11">
    <source>
        <dbReference type="SAM" id="Coils"/>
    </source>
</evidence>
<evidence type="ECO:0000313" key="17">
    <source>
        <dbReference type="Proteomes" id="UP001185028"/>
    </source>
</evidence>
<evidence type="ECO:0000256" key="10">
    <source>
        <dbReference type="PROSITE-ProRule" id="PRU00169"/>
    </source>
</evidence>
<dbReference type="Pfam" id="PF00072">
    <property type="entry name" value="Response_reg"/>
    <property type="match status" value="1"/>
</dbReference>
<evidence type="ECO:0000256" key="12">
    <source>
        <dbReference type="SAM" id="MobiDB-lite"/>
    </source>
</evidence>
<evidence type="ECO:0000256" key="5">
    <source>
        <dbReference type="ARBA" id="ARBA00022741"/>
    </source>
</evidence>
<dbReference type="InterPro" id="IPR001789">
    <property type="entry name" value="Sig_transdc_resp-reg_receiver"/>
</dbReference>
<feature type="domain" description="Response regulatory" evidence="14">
    <location>
        <begin position="336"/>
        <end position="456"/>
    </location>
</feature>
<evidence type="ECO:0000256" key="3">
    <source>
        <dbReference type="ARBA" id="ARBA00022553"/>
    </source>
</evidence>
<keyword evidence="6 16" id="KW-0418">Kinase</keyword>
<dbReference type="InterPro" id="IPR036890">
    <property type="entry name" value="HATPase_C_sf"/>
</dbReference>
<feature type="region of interest" description="Disordered" evidence="12">
    <location>
        <begin position="304"/>
        <end position="327"/>
    </location>
</feature>
<reference evidence="16 17" key="1">
    <citation type="submission" date="2023-07" db="EMBL/GenBank/DDBJ databases">
        <title>Genomic Encyclopedia of Type Strains, Phase IV (KMG-IV): sequencing the most valuable type-strain genomes for metagenomic binning, comparative biology and taxonomic classification.</title>
        <authorList>
            <person name="Goeker M."/>
        </authorList>
    </citation>
    <scope>NUCLEOTIDE SEQUENCE [LARGE SCALE GENOMIC DNA]</scope>
    <source>
        <strain evidence="16 17">DSM 22170</strain>
    </source>
</reference>
<dbReference type="Proteomes" id="UP001185028">
    <property type="component" value="Unassembled WGS sequence"/>
</dbReference>
<name>A0ABU1J0W4_9BACL</name>
<dbReference type="EC" id="2.7.13.3" evidence="2"/>
<dbReference type="InterPro" id="IPR003594">
    <property type="entry name" value="HATPase_dom"/>
</dbReference>
<dbReference type="Pfam" id="PF01627">
    <property type="entry name" value="Hpt"/>
    <property type="match status" value="1"/>
</dbReference>
<proteinExistence type="predicted"/>
<dbReference type="SMART" id="SM00073">
    <property type="entry name" value="HPT"/>
    <property type="match status" value="1"/>
</dbReference>
<feature type="compositionally biased region" description="Basic and acidic residues" evidence="12">
    <location>
        <begin position="307"/>
        <end position="322"/>
    </location>
</feature>
<evidence type="ECO:0000256" key="8">
    <source>
        <dbReference type="ARBA" id="ARBA00023012"/>
    </source>
</evidence>
<dbReference type="InterPro" id="IPR004358">
    <property type="entry name" value="Sig_transdc_His_kin-like_C"/>
</dbReference>
<evidence type="ECO:0000259" key="14">
    <source>
        <dbReference type="PROSITE" id="PS50110"/>
    </source>
</evidence>
<comment type="catalytic activity">
    <reaction evidence="1">
        <text>ATP + protein L-histidine = ADP + protein N-phospho-L-histidine.</text>
        <dbReference type="EC" id="2.7.13.3"/>
    </reaction>
</comment>
<feature type="modified residue" description="4-aspartylphosphate" evidence="10">
    <location>
        <position position="386"/>
    </location>
</feature>
<evidence type="ECO:0000259" key="13">
    <source>
        <dbReference type="PROSITE" id="PS50109"/>
    </source>
</evidence>
<dbReference type="PANTHER" id="PTHR45339">
    <property type="entry name" value="HYBRID SIGNAL TRANSDUCTION HISTIDINE KINASE J"/>
    <property type="match status" value="1"/>
</dbReference>
<comment type="caution">
    <text evidence="16">The sequence shown here is derived from an EMBL/GenBank/DDBJ whole genome shotgun (WGS) entry which is preliminary data.</text>
</comment>
<keyword evidence="4" id="KW-0808">Transferase</keyword>
<evidence type="ECO:0000313" key="16">
    <source>
        <dbReference type="EMBL" id="MDR6245139.1"/>
    </source>
</evidence>
<dbReference type="InterPro" id="IPR036641">
    <property type="entry name" value="HPT_dom_sf"/>
</dbReference>
<dbReference type="SUPFAM" id="SSF52172">
    <property type="entry name" value="CheY-like"/>
    <property type="match status" value="1"/>
</dbReference>
<gene>
    <name evidence="16" type="ORF">JOC58_003038</name>
</gene>
<evidence type="ECO:0000256" key="9">
    <source>
        <dbReference type="PROSITE-ProRule" id="PRU00110"/>
    </source>
</evidence>
<dbReference type="InterPro" id="IPR011006">
    <property type="entry name" value="CheY-like_superfamily"/>
</dbReference>
<dbReference type="SMART" id="SM00448">
    <property type="entry name" value="REC"/>
    <property type="match status" value="1"/>
</dbReference>
<dbReference type="Gene3D" id="3.40.50.2300">
    <property type="match status" value="1"/>
</dbReference>
<dbReference type="CDD" id="cd00082">
    <property type="entry name" value="HisKA"/>
    <property type="match status" value="1"/>
</dbReference>
<feature type="domain" description="HPt" evidence="15">
    <location>
        <begin position="482"/>
        <end position="575"/>
    </location>
</feature>
<dbReference type="InterPro" id="IPR036097">
    <property type="entry name" value="HisK_dim/P_sf"/>
</dbReference>
<dbReference type="GO" id="GO:0016301">
    <property type="term" value="F:kinase activity"/>
    <property type="evidence" value="ECO:0007669"/>
    <property type="project" value="UniProtKB-KW"/>
</dbReference>
<dbReference type="CDD" id="cd16922">
    <property type="entry name" value="HATPase_EvgS-ArcB-TorS-like"/>
    <property type="match status" value="1"/>
</dbReference>
<dbReference type="SMART" id="SM00387">
    <property type="entry name" value="HATPase_c"/>
    <property type="match status" value="1"/>
</dbReference>
<dbReference type="Gene3D" id="3.30.565.10">
    <property type="entry name" value="Histidine kinase-like ATPase, C-terminal domain"/>
    <property type="match status" value="1"/>
</dbReference>
<evidence type="ECO:0000256" key="7">
    <source>
        <dbReference type="ARBA" id="ARBA00022840"/>
    </source>
</evidence>
<evidence type="ECO:0000256" key="2">
    <source>
        <dbReference type="ARBA" id="ARBA00012438"/>
    </source>
</evidence>